<evidence type="ECO:0000313" key="1">
    <source>
        <dbReference type="EMBL" id="KNE02445.1"/>
    </source>
</evidence>
<evidence type="ECO:0000313" key="2">
    <source>
        <dbReference type="Proteomes" id="UP000037122"/>
    </source>
</evidence>
<protein>
    <submittedName>
        <fullName evidence="1">Uncharacterized protein</fullName>
    </submittedName>
</protein>
<organism evidence="1 2">
    <name type="scientific">Candidozyma auris</name>
    <name type="common">Yeast</name>
    <name type="synonym">Candida auris</name>
    <dbReference type="NCBI Taxonomy" id="498019"/>
    <lineage>
        <taxon>Eukaryota</taxon>
        <taxon>Fungi</taxon>
        <taxon>Dikarya</taxon>
        <taxon>Ascomycota</taxon>
        <taxon>Saccharomycotina</taxon>
        <taxon>Pichiomycetes</taxon>
        <taxon>Metschnikowiaceae</taxon>
        <taxon>Candidozyma</taxon>
    </lineage>
</organism>
<gene>
    <name evidence="1" type="ORF">QG37_00248</name>
</gene>
<dbReference type="AlphaFoldDB" id="A0A0L0P871"/>
<comment type="caution">
    <text evidence="1">The sequence shown here is derived from an EMBL/GenBank/DDBJ whole genome shotgun (WGS) entry which is preliminary data.</text>
</comment>
<accession>A0A0L0P871</accession>
<name>A0A0L0P871_CANAR</name>
<dbReference type="VEuPathDB" id="FungiDB:QG37_00248"/>
<sequence>MDELLDNAGVFMSFLGLRGPSTGLNKFKLNWMLSKEPLWELFGVGMAIEAVLALALAGLPAVSTLEPGVASWKLFGNGDCDDIWVSSYISPEAELMELDLISFLLKRVMASAHPACNF</sequence>
<reference evidence="2" key="1">
    <citation type="journal article" date="2015" name="BMC Genomics">
        <title>Draft genome of a commonly misdiagnosed multidrug resistant pathogen Candida auris.</title>
        <authorList>
            <person name="Chatterjee S."/>
            <person name="Alampalli S.V."/>
            <person name="Nageshan R.K."/>
            <person name="Chettiar S.T."/>
            <person name="Joshi S."/>
            <person name="Tatu U.S."/>
        </authorList>
    </citation>
    <scope>NUCLEOTIDE SEQUENCE [LARGE SCALE GENOMIC DNA]</scope>
    <source>
        <strain evidence="2">6684</strain>
    </source>
</reference>
<proteinExistence type="predicted"/>
<dbReference type="EMBL" id="LGST01000003">
    <property type="protein sequence ID" value="KNE02445.1"/>
    <property type="molecule type" value="Genomic_DNA"/>
</dbReference>
<dbReference type="Proteomes" id="UP000037122">
    <property type="component" value="Unassembled WGS sequence"/>
</dbReference>